<name>A0A840AW15_9HYPH</name>
<accession>A0A840AW15</accession>
<dbReference type="EMBL" id="JACIDS010000011">
    <property type="protein sequence ID" value="MBB3933882.1"/>
    <property type="molecule type" value="Genomic_DNA"/>
</dbReference>
<gene>
    <name evidence="1" type="ORF">GGR25_004962</name>
</gene>
<dbReference type="Proteomes" id="UP000553963">
    <property type="component" value="Unassembled WGS sequence"/>
</dbReference>
<dbReference type="Pfam" id="PF13692">
    <property type="entry name" value="Glyco_trans_1_4"/>
    <property type="match status" value="1"/>
</dbReference>
<proteinExistence type="predicted"/>
<protein>
    <recommendedName>
        <fullName evidence="3">Glycosyltransferase</fullName>
    </recommendedName>
</protein>
<reference evidence="1 2" key="1">
    <citation type="submission" date="2020-08" db="EMBL/GenBank/DDBJ databases">
        <title>Genomic Encyclopedia of Type Strains, Phase IV (KMG-IV): sequencing the most valuable type-strain genomes for metagenomic binning, comparative biology and taxonomic classification.</title>
        <authorList>
            <person name="Goeker M."/>
        </authorList>
    </citation>
    <scope>NUCLEOTIDE SEQUENCE [LARGE SCALE GENOMIC DNA]</scope>
    <source>
        <strain evidence="1 2">DSM 25966</strain>
    </source>
</reference>
<dbReference type="AlphaFoldDB" id="A0A840AW15"/>
<evidence type="ECO:0008006" key="3">
    <source>
        <dbReference type="Google" id="ProtNLM"/>
    </source>
</evidence>
<comment type="caution">
    <text evidence="1">The sequence shown here is derived from an EMBL/GenBank/DDBJ whole genome shotgun (WGS) entry which is preliminary data.</text>
</comment>
<evidence type="ECO:0000313" key="2">
    <source>
        <dbReference type="Proteomes" id="UP000553963"/>
    </source>
</evidence>
<evidence type="ECO:0000313" key="1">
    <source>
        <dbReference type="EMBL" id="MBB3933882.1"/>
    </source>
</evidence>
<organism evidence="1 2">
    <name type="scientific">Kaistia hirudinis</name>
    <dbReference type="NCBI Taxonomy" id="1293440"/>
    <lineage>
        <taxon>Bacteria</taxon>
        <taxon>Pseudomonadati</taxon>
        <taxon>Pseudomonadota</taxon>
        <taxon>Alphaproteobacteria</taxon>
        <taxon>Hyphomicrobiales</taxon>
        <taxon>Kaistiaceae</taxon>
        <taxon>Kaistia</taxon>
    </lineage>
</organism>
<dbReference type="SUPFAM" id="SSF53756">
    <property type="entry name" value="UDP-Glycosyltransferase/glycogen phosphorylase"/>
    <property type="match status" value="1"/>
</dbReference>
<dbReference type="RefSeq" id="WP_183401539.1">
    <property type="nucleotide sequence ID" value="NZ_JACIDS010000011.1"/>
</dbReference>
<keyword evidence="2" id="KW-1185">Reference proteome</keyword>
<sequence length="400" mass="44059">MRLAVVYGETPAPPNHGGRLDVYQRLLALKEAGAQISLVCWRNPKAGETEDGIRASLKDLVDEVHVFDITTHFERPWLLLRYPGWVSRRALAPADLNRLVGAMRAFAPDAILIDGLPSAVAGLQLAGALKQRYFFRSANREFKYVSDQYRLNTNWRGRLRSALDMTGLERFERGVIGGSVKYYDCSQIDLAYWTSEGYPNGAWLPPVLDRHHAARLSDVADWRPSYDVGYLGNLVNLNNVQGVLWFVETVVPILRSAEPGLRIRIAGSRPVDPVIEACRKAGVDLLANPPQAADVLRDCRVLVNPVFQGSGVNLKSIEMLHTPAGLVSTTVGVTGMPQESFGHFEIADTPEAFARGILAKLAIGLDGLAAQSRDRAAARSLFAPEFTASMLRDMTPDRMP</sequence>